<dbReference type="STRING" id="1150469.RSPPHO_02482"/>
<dbReference type="RefSeq" id="WP_014415739.1">
    <property type="nucleotide sequence ID" value="NC_017059.1"/>
</dbReference>
<organism evidence="1 2">
    <name type="scientific">Pararhodospirillum photometricum DSM 122</name>
    <dbReference type="NCBI Taxonomy" id="1150469"/>
    <lineage>
        <taxon>Bacteria</taxon>
        <taxon>Pseudomonadati</taxon>
        <taxon>Pseudomonadota</taxon>
        <taxon>Alphaproteobacteria</taxon>
        <taxon>Rhodospirillales</taxon>
        <taxon>Rhodospirillaceae</taxon>
        <taxon>Pararhodospirillum</taxon>
    </lineage>
</organism>
<dbReference type="AlphaFoldDB" id="H6SMH3"/>
<name>H6SMH3_PARPM</name>
<dbReference type="InterPro" id="IPR004195">
    <property type="entry name" value="Head_decoration_D"/>
</dbReference>
<dbReference type="Gene3D" id="2.40.300.10">
    <property type="entry name" value="Head decoration protein D"/>
    <property type="match status" value="1"/>
</dbReference>
<gene>
    <name evidence="1" type="ORF">RSPPHO_02482</name>
</gene>
<keyword evidence="2" id="KW-1185">Reference proteome</keyword>
<dbReference type="Proteomes" id="UP000033220">
    <property type="component" value="Chromosome DSM 122"/>
</dbReference>
<evidence type="ECO:0000313" key="2">
    <source>
        <dbReference type="Proteomes" id="UP000033220"/>
    </source>
</evidence>
<evidence type="ECO:0000313" key="1">
    <source>
        <dbReference type="EMBL" id="CCG09108.1"/>
    </source>
</evidence>
<dbReference type="EMBL" id="HE663493">
    <property type="protein sequence ID" value="CCG09108.1"/>
    <property type="molecule type" value="Genomic_DNA"/>
</dbReference>
<protein>
    <recommendedName>
        <fullName evidence="3">Bacteriophage lambda head decoration protein D</fullName>
    </recommendedName>
</protein>
<dbReference type="OrthoDB" id="7996345at2"/>
<dbReference type="PATRIC" id="fig|1150469.3.peg.2823"/>
<evidence type="ECO:0008006" key="3">
    <source>
        <dbReference type="Google" id="ProtNLM"/>
    </source>
</evidence>
<sequence>MTTLTETLHAGAFLVSEGNGSISRERITVVSGQDLQAGAVLGKVTASGKYAAYDNGASDGTQAAAGILFASVDASGGDAHGVAVVRLAEVAKAALVFGSGQDATAKTAAYADLAALTIIAR</sequence>
<dbReference type="eggNOG" id="ENOG5032YWN">
    <property type="taxonomic scope" value="Bacteria"/>
</dbReference>
<dbReference type="Pfam" id="PF02924">
    <property type="entry name" value="HDPD"/>
    <property type="match status" value="1"/>
</dbReference>
<proteinExistence type="predicted"/>
<accession>H6SMH3</accession>
<dbReference type="HOGENOM" id="CLU_159984_2_0_5"/>
<reference evidence="1 2" key="1">
    <citation type="submission" date="2012-02" db="EMBL/GenBank/DDBJ databases">
        <title>Shotgun genome sequence of Phaeospirillum photometricum DSM 122.</title>
        <authorList>
            <person name="Duquesne K."/>
            <person name="Sturgis J."/>
        </authorList>
    </citation>
    <scope>NUCLEOTIDE SEQUENCE [LARGE SCALE GENOMIC DNA]</scope>
    <source>
        <strain evidence="2">DSM122</strain>
    </source>
</reference>
<dbReference type="KEGG" id="rpm:RSPPHO_02482"/>